<dbReference type="PANTHER" id="PTHR36529:SF1">
    <property type="entry name" value="GLYCOSYLTRANSFERASE"/>
    <property type="match status" value="1"/>
</dbReference>
<name>A0A1E5T579_9BACT</name>
<dbReference type="OrthoDB" id="9798250at2"/>
<sequence length="203" mass="22661">MSKELLIVFVKNPQLGKAKTRLAATVGKEKALAVYELLLAKTKEETANLSVDKIVYYADFIDENDLWDNDRYKKGLQTDGDLGKKISSVFQSAFDTGYERICIIGSDCYDLTQNHLETAFEALQKHEAVIGLAEDGGYYLLGISTMNKQLFENKNWSTETVASDTIEDFKSLGMTFQELPTLNDIDTEADLGPWADHILTANA</sequence>
<dbReference type="Pfam" id="PF09837">
    <property type="entry name" value="DUF2064"/>
    <property type="match status" value="1"/>
</dbReference>
<dbReference type="InterPro" id="IPR029044">
    <property type="entry name" value="Nucleotide-diphossugar_trans"/>
</dbReference>
<keyword evidence="1" id="KW-0808">Transferase</keyword>
<keyword evidence="2" id="KW-1185">Reference proteome</keyword>
<dbReference type="EMBL" id="MDGQ01000003">
    <property type="protein sequence ID" value="OEK06534.1"/>
    <property type="molecule type" value="Genomic_DNA"/>
</dbReference>
<evidence type="ECO:0000313" key="1">
    <source>
        <dbReference type="EMBL" id="OEK06534.1"/>
    </source>
</evidence>
<comment type="caution">
    <text evidence="1">The sequence shown here is derived from an EMBL/GenBank/DDBJ whole genome shotgun (WGS) entry which is preliminary data.</text>
</comment>
<dbReference type="NCBIfam" id="TIGR04282">
    <property type="entry name" value="glyco_like_cofC"/>
    <property type="match status" value="1"/>
</dbReference>
<reference evidence="1 2" key="1">
    <citation type="submission" date="2016-08" db="EMBL/GenBank/DDBJ databases">
        <title>Draft genome of Fabibacter sp. strain SK-8.</title>
        <authorList>
            <person name="Wong S.-K."/>
            <person name="Hamasaki K."/>
            <person name="Yoshizawa S."/>
        </authorList>
    </citation>
    <scope>NUCLEOTIDE SEQUENCE [LARGE SCALE GENOMIC DNA]</scope>
    <source>
        <strain evidence="1 2">SK-8</strain>
    </source>
</reference>
<dbReference type="RefSeq" id="WP_069833846.1">
    <property type="nucleotide sequence ID" value="NZ_MDGQ01000003.1"/>
</dbReference>
<dbReference type="AlphaFoldDB" id="A0A1E5T579"/>
<dbReference type="STRING" id="1563681.BFP71_02360"/>
<dbReference type="InterPro" id="IPR018641">
    <property type="entry name" value="Trfase_1_rSAM/seldom-assoc"/>
</dbReference>
<dbReference type="SUPFAM" id="SSF53448">
    <property type="entry name" value="Nucleotide-diphospho-sugar transferases"/>
    <property type="match status" value="1"/>
</dbReference>
<protein>
    <submittedName>
        <fullName evidence="1">Glycosyltransferase</fullName>
    </submittedName>
</protein>
<evidence type="ECO:0000313" key="2">
    <source>
        <dbReference type="Proteomes" id="UP000095552"/>
    </source>
</evidence>
<accession>A0A1E5T579</accession>
<dbReference type="Proteomes" id="UP000095552">
    <property type="component" value="Unassembled WGS sequence"/>
</dbReference>
<dbReference type="PANTHER" id="PTHR36529">
    <property type="entry name" value="SLL1095 PROTEIN"/>
    <property type="match status" value="1"/>
</dbReference>
<proteinExistence type="predicted"/>
<gene>
    <name evidence="1" type="ORF">BFP71_02360</name>
</gene>
<organism evidence="1 2">
    <name type="scientific">Roseivirga misakiensis</name>
    <dbReference type="NCBI Taxonomy" id="1563681"/>
    <lineage>
        <taxon>Bacteria</taxon>
        <taxon>Pseudomonadati</taxon>
        <taxon>Bacteroidota</taxon>
        <taxon>Cytophagia</taxon>
        <taxon>Cytophagales</taxon>
        <taxon>Roseivirgaceae</taxon>
        <taxon>Roseivirga</taxon>
    </lineage>
</organism>
<dbReference type="Gene3D" id="3.90.550.10">
    <property type="entry name" value="Spore Coat Polysaccharide Biosynthesis Protein SpsA, Chain A"/>
    <property type="match status" value="1"/>
</dbReference>
<dbReference type="GO" id="GO:0016740">
    <property type="term" value="F:transferase activity"/>
    <property type="evidence" value="ECO:0007669"/>
    <property type="project" value="UniProtKB-KW"/>
</dbReference>